<protein>
    <submittedName>
        <fullName evidence="2">Uncharacterized protein</fullName>
    </submittedName>
</protein>
<keyword evidence="1" id="KW-0812">Transmembrane</keyword>
<dbReference type="AlphaFoldDB" id="A0A058Z4U6"/>
<dbReference type="RefSeq" id="XP_009495860.1">
    <property type="nucleotide sequence ID" value="XM_009497585.1"/>
</dbReference>
<dbReference type="EMBL" id="KB932206">
    <property type="protein sequence ID" value="KCV69295.1"/>
    <property type="molecule type" value="Genomic_DNA"/>
</dbReference>
<evidence type="ECO:0000313" key="3">
    <source>
        <dbReference type="Proteomes" id="UP000030693"/>
    </source>
</evidence>
<gene>
    <name evidence="2" type="ORF">H696_03730</name>
</gene>
<organism evidence="2">
    <name type="scientific">Fonticula alba</name>
    <name type="common">Slime mold</name>
    <dbReference type="NCBI Taxonomy" id="691883"/>
    <lineage>
        <taxon>Eukaryota</taxon>
        <taxon>Rotosphaerida</taxon>
        <taxon>Fonticulaceae</taxon>
        <taxon>Fonticula</taxon>
    </lineage>
</organism>
<keyword evidence="1" id="KW-0472">Membrane</keyword>
<evidence type="ECO:0000313" key="2">
    <source>
        <dbReference type="EMBL" id="KCV69295.1"/>
    </source>
</evidence>
<name>A0A058Z4U6_FONAL</name>
<reference evidence="2" key="1">
    <citation type="submission" date="2013-04" db="EMBL/GenBank/DDBJ databases">
        <title>The Genome Sequence of Fonticula alba ATCC 38817.</title>
        <authorList>
            <consortium name="The Broad Institute Genomics Platform"/>
            <person name="Russ C."/>
            <person name="Cuomo C."/>
            <person name="Burger G."/>
            <person name="Gray M.W."/>
            <person name="Holland P.W.H."/>
            <person name="King N."/>
            <person name="Lang F.B.F."/>
            <person name="Roger A.J."/>
            <person name="Ruiz-Trillo I."/>
            <person name="Brown M."/>
            <person name="Walker B."/>
            <person name="Young S."/>
            <person name="Zeng Q."/>
            <person name="Gargeya S."/>
            <person name="Fitzgerald M."/>
            <person name="Haas B."/>
            <person name="Abouelleil A."/>
            <person name="Allen A.W."/>
            <person name="Alvarado L."/>
            <person name="Arachchi H.M."/>
            <person name="Berlin A.M."/>
            <person name="Chapman S.B."/>
            <person name="Gainer-Dewar J."/>
            <person name="Goldberg J."/>
            <person name="Griggs A."/>
            <person name="Gujja S."/>
            <person name="Hansen M."/>
            <person name="Howarth C."/>
            <person name="Imamovic A."/>
            <person name="Ireland A."/>
            <person name="Larimer J."/>
            <person name="McCowan C."/>
            <person name="Murphy C."/>
            <person name="Pearson M."/>
            <person name="Poon T.W."/>
            <person name="Priest M."/>
            <person name="Roberts A."/>
            <person name="Saif S."/>
            <person name="Shea T."/>
            <person name="Sisk P."/>
            <person name="Sykes S."/>
            <person name="Wortman J."/>
            <person name="Nusbaum C."/>
            <person name="Birren B."/>
        </authorList>
    </citation>
    <scope>NUCLEOTIDE SEQUENCE [LARGE SCALE GENOMIC DNA]</scope>
    <source>
        <strain evidence="2">ATCC 38817</strain>
    </source>
</reference>
<sequence>MYSPGPLVGAWLSPSLSPFGVYLPLVTAGLLLVGLMFIGTFIQSISAHRALDGSKGGRPSSILSDMALAMAASLLLGFGIISLAALLGVPL</sequence>
<accession>A0A058Z4U6</accession>
<keyword evidence="1" id="KW-1133">Transmembrane helix</keyword>
<dbReference type="Proteomes" id="UP000030693">
    <property type="component" value="Unassembled WGS sequence"/>
</dbReference>
<proteinExistence type="predicted"/>
<dbReference type="GeneID" id="20528455"/>
<feature type="transmembrane region" description="Helical" evidence="1">
    <location>
        <begin position="66"/>
        <end position="89"/>
    </location>
</feature>
<keyword evidence="3" id="KW-1185">Reference proteome</keyword>
<evidence type="ECO:0000256" key="1">
    <source>
        <dbReference type="SAM" id="Phobius"/>
    </source>
</evidence>
<feature type="transmembrane region" description="Helical" evidence="1">
    <location>
        <begin position="20"/>
        <end position="45"/>
    </location>
</feature>